<organism evidence="1 2">
    <name type="scientific">Forsythia ovata</name>
    <dbReference type="NCBI Taxonomy" id="205694"/>
    <lineage>
        <taxon>Eukaryota</taxon>
        <taxon>Viridiplantae</taxon>
        <taxon>Streptophyta</taxon>
        <taxon>Embryophyta</taxon>
        <taxon>Tracheophyta</taxon>
        <taxon>Spermatophyta</taxon>
        <taxon>Magnoliopsida</taxon>
        <taxon>eudicotyledons</taxon>
        <taxon>Gunneridae</taxon>
        <taxon>Pentapetalae</taxon>
        <taxon>asterids</taxon>
        <taxon>lamiids</taxon>
        <taxon>Lamiales</taxon>
        <taxon>Oleaceae</taxon>
        <taxon>Forsythieae</taxon>
        <taxon>Forsythia</taxon>
    </lineage>
</organism>
<reference evidence="2" key="1">
    <citation type="submission" date="2024-07" db="EMBL/GenBank/DDBJ databases">
        <title>Two chromosome-level genome assemblies of Korean endemic species Abeliophyllum distichum and Forsythia ovata (Oleaceae).</title>
        <authorList>
            <person name="Jang H."/>
        </authorList>
    </citation>
    <scope>NUCLEOTIDE SEQUENCE [LARGE SCALE GENOMIC DNA]</scope>
</reference>
<protein>
    <submittedName>
        <fullName evidence="1">Uncharacterized protein</fullName>
    </submittedName>
</protein>
<keyword evidence="2" id="KW-1185">Reference proteome</keyword>
<sequence length="103" mass="12066">MKSSSCLGHPQAQPRIFKLPHHWWPKMVTEKCEVLHGSDEDDFWAEIELPELMEHNGGRYLRWPFIRDWKKEFLSARISDSDLKTLFSLLNEGSLFGYAVTTT</sequence>
<dbReference type="EMBL" id="JBFOLJ010000016">
    <property type="protein sequence ID" value="KAL2468837.1"/>
    <property type="molecule type" value="Genomic_DNA"/>
</dbReference>
<dbReference type="AlphaFoldDB" id="A0ABD1PY42"/>
<proteinExistence type="predicted"/>
<dbReference type="Proteomes" id="UP001604277">
    <property type="component" value="Unassembled WGS sequence"/>
</dbReference>
<name>A0ABD1PY42_9LAMI</name>
<comment type="caution">
    <text evidence="1">The sequence shown here is derived from an EMBL/GenBank/DDBJ whole genome shotgun (WGS) entry which is preliminary data.</text>
</comment>
<accession>A0ABD1PY42</accession>
<evidence type="ECO:0000313" key="2">
    <source>
        <dbReference type="Proteomes" id="UP001604277"/>
    </source>
</evidence>
<evidence type="ECO:0000313" key="1">
    <source>
        <dbReference type="EMBL" id="KAL2468837.1"/>
    </source>
</evidence>
<gene>
    <name evidence="1" type="ORF">Fot_50413</name>
</gene>